<dbReference type="Proteomes" id="UP000800235">
    <property type="component" value="Unassembled WGS sequence"/>
</dbReference>
<dbReference type="AlphaFoldDB" id="A0A9P4NN74"/>
<name>A0A9P4NN74_9PEZI</name>
<sequence>MTTQASSLYEIRPTESKGLGVFALRDILSGTRITAEKPLLIALREPGTIDPITVYEAFEELAPSQQQEYLRLYPAQKQTDFALQCMDDDLPVEIRNHVAKISSIFESNAFRLGSEGKQNIDEVHEAGIFPTAARFNHSCVPNIAQTWNRLIGMMTIHSVRLIKAGEELCDGYTSLTDDIRTRQARLAAYGFVCSCEACSVESLTGKTRELRREKIRKLEQSLSLFTEQTKSVAGKKLVSNGNEVVKRHEDVLKAVEELEGLLKEEGLVGHDLLRWYDYAAWYSATHQSQDLTAILQWQKKAYMLDLQIKGGDHEDTDLARNRLTDLKHRDMAKVLTKG</sequence>
<protein>
    <submittedName>
        <fullName evidence="2">SET domain-containing protein</fullName>
    </submittedName>
</protein>
<dbReference type="SUPFAM" id="SSF82199">
    <property type="entry name" value="SET domain"/>
    <property type="match status" value="1"/>
</dbReference>
<dbReference type="OrthoDB" id="265717at2759"/>
<organism evidence="2 3">
    <name type="scientific">Tothia fuscella</name>
    <dbReference type="NCBI Taxonomy" id="1048955"/>
    <lineage>
        <taxon>Eukaryota</taxon>
        <taxon>Fungi</taxon>
        <taxon>Dikarya</taxon>
        <taxon>Ascomycota</taxon>
        <taxon>Pezizomycotina</taxon>
        <taxon>Dothideomycetes</taxon>
        <taxon>Pleosporomycetidae</taxon>
        <taxon>Venturiales</taxon>
        <taxon>Cylindrosympodiaceae</taxon>
        <taxon>Tothia</taxon>
    </lineage>
</organism>
<proteinExistence type="predicted"/>
<dbReference type="Pfam" id="PF00856">
    <property type="entry name" value="SET"/>
    <property type="match status" value="1"/>
</dbReference>
<dbReference type="PANTHER" id="PTHR47332:SF2">
    <property type="entry name" value="SET-6"/>
    <property type="match status" value="1"/>
</dbReference>
<dbReference type="InterPro" id="IPR053185">
    <property type="entry name" value="SET_domain_protein"/>
</dbReference>
<evidence type="ECO:0000259" key="1">
    <source>
        <dbReference type="PROSITE" id="PS50280"/>
    </source>
</evidence>
<keyword evidence="3" id="KW-1185">Reference proteome</keyword>
<evidence type="ECO:0000313" key="2">
    <source>
        <dbReference type="EMBL" id="KAF2428905.1"/>
    </source>
</evidence>
<accession>A0A9P4NN74</accession>
<dbReference type="InterPro" id="IPR046341">
    <property type="entry name" value="SET_dom_sf"/>
</dbReference>
<evidence type="ECO:0000313" key="3">
    <source>
        <dbReference type="Proteomes" id="UP000800235"/>
    </source>
</evidence>
<comment type="caution">
    <text evidence="2">The sequence shown here is derived from an EMBL/GenBank/DDBJ whole genome shotgun (WGS) entry which is preliminary data.</text>
</comment>
<gene>
    <name evidence="2" type="ORF">EJ08DRAFT_735466</name>
</gene>
<dbReference type="CDD" id="cd20071">
    <property type="entry name" value="SET_SMYD"/>
    <property type="match status" value="1"/>
</dbReference>
<dbReference type="EMBL" id="MU007052">
    <property type="protein sequence ID" value="KAF2428905.1"/>
    <property type="molecule type" value="Genomic_DNA"/>
</dbReference>
<dbReference type="SMART" id="SM00317">
    <property type="entry name" value="SET"/>
    <property type="match status" value="1"/>
</dbReference>
<dbReference type="PROSITE" id="PS50280">
    <property type="entry name" value="SET"/>
    <property type="match status" value="1"/>
</dbReference>
<dbReference type="PANTHER" id="PTHR47332">
    <property type="entry name" value="SET DOMAIN-CONTAINING PROTEIN 5"/>
    <property type="match status" value="1"/>
</dbReference>
<dbReference type="InterPro" id="IPR001214">
    <property type="entry name" value="SET_dom"/>
</dbReference>
<reference evidence="2" key="1">
    <citation type="journal article" date="2020" name="Stud. Mycol.">
        <title>101 Dothideomycetes genomes: a test case for predicting lifestyles and emergence of pathogens.</title>
        <authorList>
            <person name="Haridas S."/>
            <person name="Albert R."/>
            <person name="Binder M."/>
            <person name="Bloem J."/>
            <person name="Labutti K."/>
            <person name="Salamov A."/>
            <person name="Andreopoulos B."/>
            <person name="Baker S."/>
            <person name="Barry K."/>
            <person name="Bills G."/>
            <person name="Bluhm B."/>
            <person name="Cannon C."/>
            <person name="Castanera R."/>
            <person name="Culley D."/>
            <person name="Daum C."/>
            <person name="Ezra D."/>
            <person name="Gonzalez J."/>
            <person name="Henrissat B."/>
            <person name="Kuo A."/>
            <person name="Liang C."/>
            <person name="Lipzen A."/>
            <person name="Lutzoni F."/>
            <person name="Magnuson J."/>
            <person name="Mondo S."/>
            <person name="Nolan M."/>
            <person name="Ohm R."/>
            <person name="Pangilinan J."/>
            <person name="Park H.-J."/>
            <person name="Ramirez L."/>
            <person name="Alfaro M."/>
            <person name="Sun H."/>
            <person name="Tritt A."/>
            <person name="Yoshinaga Y."/>
            <person name="Zwiers L.-H."/>
            <person name="Turgeon B."/>
            <person name="Goodwin S."/>
            <person name="Spatafora J."/>
            <person name="Crous P."/>
            <person name="Grigoriev I."/>
        </authorList>
    </citation>
    <scope>NUCLEOTIDE SEQUENCE</scope>
    <source>
        <strain evidence="2">CBS 130266</strain>
    </source>
</reference>
<dbReference type="Gene3D" id="2.170.270.10">
    <property type="entry name" value="SET domain"/>
    <property type="match status" value="1"/>
</dbReference>
<feature type="domain" description="SET" evidence="1">
    <location>
        <begin position="7"/>
        <end position="173"/>
    </location>
</feature>